<gene>
    <name evidence="4" type="ORF">GSH16_15035</name>
</gene>
<dbReference type="PANTHER" id="PTHR31690">
    <property type="entry name" value="FUCOSE MUTAROTASE"/>
    <property type="match status" value="1"/>
</dbReference>
<protein>
    <submittedName>
        <fullName evidence="4">Ribose ABC transporter</fullName>
    </submittedName>
</protein>
<comment type="catalytic activity">
    <reaction evidence="1">
        <text>beta-D-ribopyranose = beta-D-ribofuranose</text>
        <dbReference type="Rhea" id="RHEA:25432"/>
        <dbReference type="ChEBI" id="CHEBI:27476"/>
        <dbReference type="ChEBI" id="CHEBI:47002"/>
        <dbReference type="EC" id="5.4.99.62"/>
    </reaction>
</comment>
<keyword evidence="5" id="KW-1185">Reference proteome</keyword>
<dbReference type="Gene3D" id="3.40.1650.10">
    <property type="entry name" value="RbsD-like domain"/>
    <property type="match status" value="1"/>
</dbReference>
<dbReference type="InterPro" id="IPR007721">
    <property type="entry name" value="RbsD_FucU"/>
</dbReference>
<dbReference type="PANTHER" id="PTHR31690:SF4">
    <property type="entry name" value="FUCOSE MUTAROTASE"/>
    <property type="match status" value="1"/>
</dbReference>
<dbReference type="GO" id="GO:0042806">
    <property type="term" value="F:fucose binding"/>
    <property type="evidence" value="ECO:0007669"/>
    <property type="project" value="TreeGrafter"/>
</dbReference>
<evidence type="ECO:0000313" key="5">
    <source>
        <dbReference type="Proteomes" id="UP000436016"/>
    </source>
</evidence>
<dbReference type="Pfam" id="PF05025">
    <property type="entry name" value="RbsD_FucU"/>
    <property type="match status" value="1"/>
</dbReference>
<reference evidence="4 5" key="1">
    <citation type="submission" date="2019-12" db="EMBL/GenBank/DDBJ databases">
        <title>Strain KN286 was isolated from seawater, which was collected from Caroline Seamount in the tropical western Pacific.</title>
        <authorList>
            <person name="Wang Q."/>
        </authorList>
    </citation>
    <scope>NUCLEOTIDE SEQUENCE [LARGE SCALE GENOMIC DNA]</scope>
    <source>
        <strain evidence="4 5">KN286</strain>
    </source>
</reference>
<evidence type="ECO:0000313" key="4">
    <source>
        <dbReference type="EMBL" id="MXU66762.1"/>
    </source>
</evidence>
<dbReference type="AlphaFoldDB" id="A0A6B0TZS5"/>
<dbReference type="SUPFAM" id="SSF102546">
    <property type="entry name" value="RbsD-like"/>
    <property type="match status" value="1"/>
</dbReference>
<dbReference type="GO" id="GO:0036373">
    <property type="term" value="F:L-fucose mutarotase activity"/>
    <property type="evidence" value="ECO:0007669"/>
    <property type="project" value="UniProtKB-EC"/>
</dbReference>
<keyword evidence="2" id="KW-0413">Isomerase</keyword>
<comment type="catalytic activity">
    <reaction evidence="3">
        <text>alpha-L-fucose = beta-L-fucose</text>
        <dbReference type="Rhea" id="RHEA:25580"/>
        <dbReference type="ChEBI" id="CHEBI:42548"/>
        <dbReference type="ChEBI" id="CHEBI:42589"/>
        <dbReference type="EC" id="5.1.3.29"/>
    </reaction>
</comment>
<dbReference type="Proteomes" id="UP000436016">
    <property type="component" value="Unassembled WGS sequence"/>
</dbReference>
<evidence type="ECO:0000256" key="1">
    <source>
        <dbReference type="ARBA" id="ARBA00000223"/>
    </source>
</evidence>
<sequence>MLRGLDPLLSPDLLHMLAAMGHGDDLVIADANFPAESCARRLVRLDGVTATGALNAVLGLLPLDTFVDDPARVMGVVGDPEAVPPVVAEFQTIIDQVADAPAPIRAVDRFDFYDVARAAFGVVLTGETRLYGNIIVKKGVVAPSDGGAQ</sequence>
<evidence type="ECO:0000256" key="3">
    <source>
        <dbReference type="ARBA" id="ARBA00036324"/>
    </source>
</evidence>
<proteinExistence type="predicted"/>
<accession>A0A6B0TZS5</accession>
<dbReference type="GO" id="GO:0062193">
    <property type="term" value="F:D-ribose pyranase activity"/>
    <property type="evidence" value="ECO:0007669"/>
    <property type="project" value="UniProtKB-EC"/>
</dbReference>
<dbReference type="GO" id="GO:0006004">
    <property type="term" value="P:fucose metabolic process"/>
    <property type="evidence" value="ECO:0007669"/>
    <property type="project" value="TreeGrafter"/>
</dbReference>
<dbReference type="InterPro" id="IPR050443">
    <property type="entry name" value="RbsD/FucU_mutarotase"/>
</dbReference>
<name>A0A6B0TZS5_9RHOB</name>
<dbReference type="InterPro" id="IPR023750">
    <property type="entry name" value="RbsD-like_sf"/>
</dbReference>
<evidence type="ECO:0000256" key="2">
    <source>
        <dbReference type="ARBA" id="ARBA00023235"/>
    </source>
</evidence>
<dbReference type="EMBL" id="WUWG01000008">
    <property type="protein sequence ID" value="MXU66762.1"/>
    <property type="molecule type" value="Genomic_DNA"/>
</dbReference>
<comment type="caution">
    <text evidence="4">The sequence shown here is derived from an EMBL/GenBank/DDBJ whole genome shotgun (WGS) entry which is preliminary data.</text>
</comment>
<organism evidence="4 5">
    <name type="scientific">Oceanomicrobium pacificus</name>
    <dbReference type="NCBI Taxonomy" id="2692916"/>
    <lineage>
        <taxon>Bacteria</taxon>
        <taxon>Pseudomonadati</taxon>
        <taxon>Pseudomonadota</taxon>
        <taxon>Alphaproteobacteria</taxon>
        <taxon>Rhodobacterales</taxon>
        <taxon>Paracoccaceae</taxon>
        <taxon>Oceanomicrobium</taxon>
    </lineage>
</organism>
<dbReference type="RefSeq" id="WP_160856435.1">
    <property type="nucleotide sequence ID" value="NZ_WUWG01000008.1"/>
</dbReference>